<dbReference type="PANTHER" id="PTHR43777:SF1">
    <property type="entry name" value="MOLYBDENUM COFACTOR CYTIDYLYLTRANSFERASE"/>
    <property type="match status" value="1"/>
</dbReference>
<feature type="domain" description="MobA-like NTP transferase" evidence="1">
    <location>
        <begin position="11"/>
        <end position="169"/>
    </location>
</feature>
<accession>A0ABV8EK68</accession>
<dbReference type="SUPFAM" id="SSF53448">
    <property type="entry name" value="Nucleotide-diphospho-sugar transferases"/>
    <property type="match status" value="1"/>
</dbReference>
<dbReference type="Pfam" id="PF12804">
    <property type="entry name" value="NTP_transf_3"/>
    <property type="match status" value="1"/>
</dbReference>
<protein>
    <submittedName>
        <fullName evidence="2">NTP transferase domain-containing protein</fullName>
    </submittedName>
</protein>
<dbReference type="CDD" id="cd04182">
    <property type="entry name" value="GT_2_like_f"/>
    <property type="match status" value="1"/>
</dbReference>
<dbReference type="GO" id="GO:0016740">
    <property type="term" value="F:transferase activity"/>
    <property type="evidence" value="ECO:0007669"/>
    <property type="project" value="UniProtKB-KW"/>
</dbReference>
<dbReference type="RefSeq" id="WP_241290970.1">
    <property type="nucleotide sequence ID" value="NZ_JAKZGR010000001.1"/>
</dbReference>
<dbReference type="InterPro" id="IPR025877">
    <property type="entry name" value="MobA-like_NTP_Trfase"/>
</dbReference>
<dbReference type="Gene3D" id="3.90.550.10">
    <property type="entry name" value="Spore Coat Polysaccharide Biosynthesis Protein SpsA, Chain A"/>
    <property type="match status" value="1"/>
</dbReference>
<evidence type="ECO:0000259" key="1">
    <source>
        <dbReference type="Pfam" id="PF12804"/>
    </source>
</evidence>
<comment type="caution">
    <text evidence="2">The sequence shown here is derived from an EMBL/GenBank/DDBJ whole genome shotgun (WGS) entry which is preliminary data.</text>
</comment>
<evidence type="ECO:0000313" key="2">
    <source>
        <dbReference type="EMBL" id="MFC3976305.1"/>
    </source>
</evidence>
<keyword evidence="3" id="KW-1185">Reference proteome</keyword>
<dbReference type="PANTHER" id="PTHR43777">
    <property type="entry name" value="MOLYBDENUM COFACTOR CYTIDYLYLTRANSFERASE"/>
    <property type="match status" value="1"/>
</dbReference>
<dbReference type="InterPro" id="IPR029044">
    <property type="entry name" value="Nucleotide-diphossugar_trans"/>
</dbReference>
<sequence length="198" mass="22576">MDKFEFQETGVIILAAGNSSRLGSPKQLLTVHNETFLELSIKVAKQSLAKHIMVVLGANRDLIYKKIDLSQIDTVINHSWSDGMTSSIQLGLQHMIDHYHIQRVAIMLCDQPFVTFNILNNLLGIQSEKIGVSRYQDALGVPVSFSKKYFEEIFSLKSKEGAKKIILKHLHNCEILDFELGSIDIDTWQDYEKYIHKL</sequence>
<keyword evidence="2" id="KW-0808">Transferase</keyword>
<organism evidence="2 3">
    <name type="scientific">Belliella kenyensis</name>
    <dbReference type="NCBI Taxonomy" id="1472724"/>
    <lineage>
        <taxon>Bacteria</taxon>
        <taxon>Pseudomonadati</taxon>
        <taxon>Bacteroidota</taxon>
        <taxon>Cytophagia</taxon>
        <taxon>Cytophagales</taxon>
        <taxon>Cyclobacteriaceae</taxon>
        <taxon>Belliella</taxon>
    </lineage>
</organism>
<gene>
    <name evidence="2" type="ORF">ACFOUP_07950</name>
</gene>
<name>A0ABV8EK68_9BACT</name>
<evidence type="ECO:0000313" key="3">
    <source>
        <dbReference type="Proteomes" id="UP001595766"/>
    </source>
</evidence>
<reference evidence="3" key="1">
    <citation type="journal article" date="2019" name="Int. J. Syst. Evol. Microbiol.">
        <title>The Global Catalogue of Microorganisms (GCM) 10K type strain sequencing project: providing services to taxonomists for standard genome sequencing and annotation.</title>
        <authorList>
            <consortium name="The Broad Institute Genomics Platform"/>
            <consortium name="The Broad Institute Genome Sequencing Center for Infectious Disease"/>
            <person name="Wu L."/>
            <person name="Ma J."/>
        </authorList>
    </citation>
    <scope>NUCLEOTIDE SEQUENCE [LARGE SCALE GENOMIC DNA]</scope>
    <source>
        <strain evidence="3">CECT 8551</strain>
    </source>
</reference>
<proteinExistence type="predicted"/>
<dbReference type="Proteomes" id="UP001595766">
    <property type="component" value="Unassembled WGS sequence"/>
</dbReference>
<dbReference type="EMBL" id="JBHSAV010000023">
    <property type="protein sequence ID" value="MFC3976305.1"/>
    <property type="molecule type" value="Genomic_DNA"/>
</dbReference>